<dbReference type="OrthoDB" id="1108044at2759"/>
<gene>
    <name evidence="1" type="ORF">CFOL_v3_14949</name>
</gene>
<proteinExistence type="predicted"/>
<dbReference type="Gene3D" id="3.80.10.10">
    <property type="entry name" value="Ribonuclease Inhibitor"/>
    <property type="match status" value="1"/>
</dbReference>
<dbReference type="PANTHER" id="PTHR48064:SF6">
    <property type="entry name" value="RECEPTOR-LIKE PROTEIN KINASE 2"/>
    <property type="match status" value="1"/>
</dbReference>
<accession>A0A1Q3BU18</accession>
<name>A0A1Q3BU18_CEPFO</name>
<feature type="non-terminal residue" evidence="1">
    <location>
        <position position="1"/>
    </location>
</feature>
<dbReference type="Pfam" id="PF00560">
    <property type="entry name" value="LRR_1"/>
    <property type="match status" value="3"/>
</dbReference>
<feature type="non-terminal residue" evidence="1">
    <location>
        <position position="87"/>
    </location>
</feature>
<dbReference type="InterPro" id="IPR032675">
    <property type="entry name" value="LRR_dom_sf"/>
</dbReference>
<dbReference type="SUPFAM" id="SSF52058">
    <property type="entry name" value="L domain-like"/>
    <property type="match status" value="1"/>
</dbReference>
<dbReference type="InParanoid" id="A0A1Q3BU18"/>
<evidence type="ECO:0000313" key="2">
    <source>
        <dbReference type="Proteomes" id="UP000187406"/>
    </source>
</evidence>
<dbReference type="Proteomes" id="UP000187406">
    <property type="component" value="Unassembled WGS sequence"/>
</dbReference>
<sequence>LRNLLPDQNNLCGRIPDSLAFLSNLTLVTLRENSLTGPLPIELSKLENVQEHLSHNSLQGQLPDTLGELKNLESFDVSENHLSGIIP</sequence>
<organism evidence="1 2">
    <name type="scientific">Cephalotus follicularis</name>
    <name type="common">Albany pitcher plant</name>
    <dbReference type="NCBI Taxonomy" id="3775"/>
    <lineage>
        <taxon>Eukaryota</taxon>
        <taxon>Viridiplantae</taxon>
        <taxon>Streptophyta</taxon>
        <taxon>Embryophyta</taxon>
        <taxon>Tracheophyta</taxon>
        <taxon>Spermatophyta</taxon>
        <taxon>Magnoliopsida</taxon>
        <taxon>eudicotyledons</taxon>
        <taxon>Gunneridae</taxon>
        <taxon>Pentapetalae</taxon>
        <taxon>rosids</taxon>
        <taxon>fabids</taxon>
        <taxon>Oxalidales</taxon>
        <taxon>Cephalotaceae</taxon>
        <taxon>Cephalotus</taxon>
    </lineage>
</organism>
<dbReference type="InterPro" id="IPR001611">
    <property type="entry name" value="Leu-rich_rpt"/>
</dbReference>
<dbReference type="AlphaFoldDB" id="A0A1Q3BU18"/>
<dbReference type="EMBL" id="BDDD01000915">
    <property type="protein sequence ID" value="GAV71455.1"/>
    <property type="molecule type" value="Genomic_DNA"/>
</dbReference>
<dbReference type="STRING" id="3775.A0A1Q3BU18"/>
<evidence type="ECO:0000313" key="1">
    <source>
        <dbReference type="EMBL" id="GAV71455.1"/>
    </source>
</evidence>
<dbReference type="InterPro" id="IPR053038">
    <property type="entry name" value="RLP_Defense"/>
</dbReference>
<comment type="caution">
    <text evidence="1">The sequence shown here is derived from an EMBL/GenBank/DDBJ whole genome shotgun (WGS) entry which is preliminary data.</text>
</comment>
<dbReference type="PANTHER" id="PTHR48064">
    <property type="entry name" value="OS01G0750400 PROTEIN"/>
    <property type="match status" value="1"/>
</dbReference>
<reference evidence="2" key="1">
    <citation type="submission" date="2016-04" db="EMBL/GenBank/DDBJ databases">
        <title>Cephalotus genome sequencing.</title>
        <authorList>
            <person name="Fukushima K."/>
            <person name="Hasebe M."/>
            <person name="Fang X."/>
        </authorList>
    </citation>
    <scope>NUCLEOTIDE SEQUENCE [LARGE SCALE GENOMIC DNA]</scope>
    <source>
        <strain evidence="2">cv. St1</strain>
    </source>
</reference>
<protein>
    <submittedName>
        <fullName evidence="1">Uncharacterized protein</fullName>
    </submittedName>
</protein>
<keyword evidence="2" id="KW-1185">Reference proteome</keyword>